<feature type="non-terminal residue" evidence="1">
    <location>
        <position position="1"/>
    </location>
</feature>
<dbReference type="EMBL" id="LUTY01002259">
    <property type="protein sequence ID" value="OAD20581.1"/>
    <property type="molecule type" value="Genomic_DNA"/>
</dbReference>
<sequence length="172" mass="19592">DDIYCLPAGKPDANYARLLRYIDPVAWYHEERNPLHLLMKQLKTGLPFTPDVILLDARTGISTLNGPLLFDLADMSIIVFFPHPQTHMGTAALTQAILAAKTHRDKQKLTPEPRFLVSPMPASKVPDIMQRYQNRAIEWVADWLSVLEHAGFTESEITHFVPYRDLCGVRTR</sequence>
<keyword evidence="2" id="KW-1185">Reference proteome</keyword>
<dbReference type="Proteomes" id="UP000076962">
    <property type="component" value="Unassembled WGS sequence"/>
</dbReference>
<gene>
    <name evidence="1" type="ORF">THIOM_003707</name>
</gene>
<evidence type="ECO:0000313" key="1">
    <source>
        <dbReference type="EMBL" id="OAD20581.1"/>
    </source>
</evidence>
<comment type="caution">
    <text evidence="1">The sequence shown here is derived from an EMBL/GenBank/DDBJ whole genome shotgun (WGS) entry which is preliminary data.</text>
</comment>
<name>A0A176RXS2_9GAMM</name>
<dbReference type="AlphaFoldDB" id="A0A176RXS2"/>
<accession>A0A176RXS2</accession>
<evidence type="ECO:0000313" key="2">
    <source>
        <dbReference type="Proteomes" id="UP000076962"/>
    </source>
</evidence>
<organism evidence="1 2">
    <name type="scientific">Candidatus Thiomargarita nelsonii</name>
    <dbReference type="NCBI Taxonomy" id="1003181"/>
    <lineage>
        <taxon>Bacteria</taxon>
        <taxon>Pseudomonadati</taxon>
        <taxon>Pseudomonadota</taxon>
        <taxon>Gammaproteobacteria</taxon>
        <taxon>Thiotrichales</taxon>
        <taxon>Thiotrichaceae</taxon>
        <taxon>Thiomargarita</taxon>
    </lineage>
</organism>
<proteinExistence type="predicted"/>
<protein>
    <submittedName>
        <fullName evidence="1">Uncharacterized protein</fullName>
    </submittedName>
</protein>
<reference evidence="1 2" key="1">
    <citation type="submission" date="2016-05" db="EMBL/GenBank/DDBJ databases">
        <title>Single-cell genome of chain-forming Candidatus Thiomargarita nelsonii and comparison to other large sulfur-oxidizing bacteria.</title>
        <authorList>
            <person name="Winkel M."/>
            <person name="Salman V."/>
            <person name="Woyke T."/>
            <person name="Schulz-Vogt H."/>
            <person name="Richter M."/>
            <person name="Flood B."/>
            <person name="Bailey J."/>
            <person name="Amann R."/>
            <person name="Mussmann M."/>
        </authorList>
    </citation>
    <scope>NUCLEOTIDE SEQUENCE [LARGE SCALE GENOMIC DNA]</scope>
    <source>
        <strain evidence="1 2">THI036</strain>
    </source>
</reference>
<dbReference type="PATRIC" id="fig|1003181.4.peg.4919"/>